<dbReference type="AlphaFoldDB" id="A0A1H0DFD9"/>
<gene>
    <name evidence="1" type="ORF">SAMN04487951_10799</name>
</gene>
<evidence type="ECO:0008006" key="3">
    <source>
        <dbReference type="Google" id="ProtNLM"/>
    </source>
</evidence>
<keyword evidence="2" id="KW-1185">Reference proteome</keyword>
<accession>A0A1H0DFD9</accession>
<evidence type="ECO:0000313" key="2">
    <source>
        <dbReference type="Proteomes" id="UP000199677"/>
    </source>
</evidence>
<dbReference type="Proteomes" id="UP000199677">
    <property type="component" value="Unassembled WGS sequence"/>
</dbReference>
<name>A0A1H0DFD9_9GAMM</name>
<reference evidence="2" key="1">
    <citation type="submission" date="2016-10" db="EMBL/GenBank/DDBJ databases">
        <authorList>
            <person name="Varghese N."/>
            <person name="Submissions S."/>
        </authorList>
    </citation>
    <scope>NUCLEOTIDE SEQUENCE [LARGE SCALE GENOMIC DNA]</scope>
    <source>
        <strain evidence="2">CGMCC 1.6494</strain>
    </source>
</reference>
<protein>
    <recommendedName>
        <fullName evidence="3">Pentatricopeptide repeat domain-containing protein (PPR motif)</fullName>
    </recommendedName>
</protein>
<sequence>MQREQRVEISQAGLELAIQEIKDDMFDTPACDYTVAKLLSHCGRFDDAEQLIDTMLLHWGASPDVVALVKKGYANIDALNDPTAMPRRSTAVSANAASA</sequence>
<organism evidence="1 2">
    <name type="scientific">Vreelandella arcis</name>
    <dbReference type="NCBI Taxonomy" id="416873"/>
    <lineage>
        <taxon>Bacteria</taxon>
        <taxon>Pseudomonadati</taxon>
        <taxon>Pseudomonadota</taxon>
        <taxon>Gammaproteobacteria</taxon>
        <taxon>Oceanospirillales</taxon>
        <taxon>Halomonadaceae</taxon>
        <taxon>Vreelandella</taxon>
    </lineage>
</organism>
<dbReference type="STRING" id="416873.SAMN04487951_10799"/>
<proteinExistence type="predicted"/>
<dbReference type="OrthoDB" id="6169747at2"/>
<dbReference type="RefSeq" id="WP_089705732.1">
    <property type="nucleotide sequence ID" value="NZ_FNII01000007.1"/>
</dbReference>
<dbReference type="EMBL" id="FNII01000007">
    <property type="protein sequence ID" value="SDN68822.1"/>
    <property type="molecule type" value="Genomic_DNA"/>
</dbReference>
<evidence type="ECO:0000313" key="1">
    <source>
        <dbReference type="EMBL" id="SDN68822.1"/>
    </source>
</evidence>